<gene>
    <name evidence="3" type="ORF">E1269_20955</name>
</gene>
<dbReference type="EMBL" id="SMKZ01000033">
    <property type="protein sequence ID" value="TDE03128.1"/>
    <property type="molecule type" value="Genomic_DNA"/>
</dbReference>
<dbReference type="PANTHER" id="PTHR42928:SF5">
    <property type="entry name" value="BLR1237 PROTEIN"/>
    <property type="match status" value="1"/>
</dbReference>
<evidence type="ECO:0000256" key="1">
    <source>
        <dbReference type="ARBA" id="ARBA00006987"/>
    </source>
</evidence>
<name>A0A4V2Z129_9ACTN</name>
<accession>A0A4V2Z129</accession>
<keyword evidence="4" id="KW-1185">Reference proteome</keyword>
<evidence type="ECO:0000256" key="2">
    <source>
        <dbReference type="SAM" id="SignalP"/>
    </source>
</evidence>
<reference evidence="3 4" key="1">
    <citation type="submission" date="2019-03" db="EMBL/GenBank/DDBJ databases">
        <title>Draft genome sequences of novel Actinobacteria.</title>
        <authorList>
            <person name="Sahin N."/>
            <person name="Ay H."/>
            <person name="Saygin H."/>
        </authorList>
    </citation>
    <scope>NUCLEOTIDE SEQUENCE [LARGE SCALE GENOMIC DNA]</scope>
    <source>
        <strain evidence="3 4">5K138</strain>
    </source>
</reference>
<dbReference type="RefSeq" id="WP_131898148.1">
    <property type="nucleotide sequence ID" value="NZ_SMKZ01000033.1"/>
</dbReference>
<feature type="chain" id="PRO_5039222937" evidence="2">
    <location>
        <begin position="20"/>
        <end position="334"/>
    </location>
</feature>
<dbReference type="CDD" id="cd07012">
    <property type="entry name" value="PBP2_Bug_TTT"/>
    <property type="match status" value="1"/>
</dbReference>
<dbReference type="Proteomes" id="UP000294739">
    <property type="component" value="Unassembled WGS sequence"/>
</dbReference>
<evidence type="ECO:0000313" key="4">
    <source>
        <dbReference type="Proteomes" id="UP000294739"/>
    </source>
</evidence>
<dbReference type="PIRSF" id="PIRSF017082">
    <property type="entry name" value="YflP"/>
    <property type="match status" value="1"/>
</dbReference>
<dbReference type="Pfam" id="PF03401">
    <property type="entry name" value="TctC"/>
    <property type="match status" value="1"/>
</dbReference>
<protein>
    <submittedName>
        <fullName evidence="3">Tripartite tricarboxylate transporter substrate binding protein</fullName>
    </submittedName>
</protein>
<proteinExistence type="inferred from homology"/>
<dbReference type="OrthoDB" id="34459at2"/>
<dbReference type="InterPro" id="IPR042100">
    <property type="entry name" value="Bug_dom1"/>
</dbReference>
<evidence type="ECO:0000313" key="3">
    <source>
        <dbReference type="EMBL" id="TDE03128.1"/>
    </source>
</evidence>
<comment type="caution">
    <text evidence="3">The sequence shown here is derived from an EMBL/GenBank/DDBJ whole genome shotgun (WGS) entry which is preliminary data.</text>
</comment>
<dbReference type="InterPro" id="IPR005064">
    <property type="entry name" value="BUG"/>
</dbReference>
<dbReference type="AlphaFoldDB" id="A0A4V2Z129"/>
<feature type="signal peptide" evidence="2">
    <location>
        <begin position="1"/>
        <end position="19"/>
    </location>
</feature>
<sequence>MRTTTLTGTALAAVLLLSAACGSGPRGGGDAEAAAADFPARPITLVVPYGAGGSTDTIARVLADHLERSLGQPVAVENVPGGVGAVGVQRVFNAEPDGHTLAMASGSILTVTPQTTELEYDPMEMTFVASTHESVAARFVSGESQWQTIEDLVAWGAQEGNELVDATSGGFGVNDIGTASLSEAVGGLNYRPLATDGGAEAVVRILAGDADMNQNSATAALPYVESGELRPLLIESPSWPELAELGVPTSQELYGYTIINPSAVLAPPDLPDEIRQVLEDAIRDALEDEEVAERMRGTFELVGFRSGADAQEYAQQAYDSYTPIIEAMGAGIGE</sequence>
<dbReference type="PROSITE" id="PS51257">
    <property type="entry name" value="PROKAR_LIPOPROTEIN"/>
    <property type="match status" value="1"/>
</dbReference>
<organism evidence="3 4">
    <name type="scientific">Jiangella asiatica</name>
    <dbReference type="NCBI Taxonomy" id="2530372"/>
    <lineage>
        <taxon>Bacteria</taxon>
        <taxon>Bacillati</taxon>
        <taxon>Actinomycetota</taxon>
        <taxon>Actinomycetes</taxon>
        <taxon>Jiangellales</taxon>
        <taxon>Jiangellaceae</taxon>
        <taxon>Jiangella</taxon>
    </lineage>
</organism>
<keyword evidence="2" id="KW-0732">Signal</keyword>
<dbReference type="InParanoid" id="A0A4V2Z129"/>
<dbReference type="Gene3D" id="3.40.190.10">
    <property type="entry name" value="Periplasmic binding protein-like II"/>
    <property type="match status" value="1"/>
</dbReference>
<comment type="similarity">
    <text evidence="1">Belongs to the UPF0065 (bug) family.</text>
</comment>
<dbReference type="Gene3D" id="3.40.190.150">
    <property type="entry name" value="Bordetella uptake gene, domain 1"/>
    <property type="match status" value="1"/>
</dbReference>
<dbReference type="PANTHER" id="PTHR42928">
    <property type="entry name" value="TRICARBOXYLATE-BINDING PROTEIN"/>
    <property type="match status" value="1"/>
</dbReference>